<sequence>MTNDDWAKPDSGEHRHGTLLTMADLPEPRFLDERVAHWAATTPDAEAMDYLDRNWTWAQWNDRVRRLAGALKERGVGRGDVVAFLDKNHPACVELTIAAASLRAANAIINFRLAADELDYVLNDSDAKVLIAGAEFMQSIDKIRDKLTKIEHVIAVTPEGDDEYEAMLASSTPVDRGEDVEPGDVCIIMYSSGTTGRPKGVELTQSNIIAHTVNAHEGFEFDEGDKNMVSMPLFHVGGSSYVQFGLYDGVPSVMTRDVDGASLAGAILKGANRTFLVPAVLAKVLDAGEDAVKLFGSLKTFAYGASPMPLPLLRAALEAWPNTDFMQAYGLTELCGVISHLLPEAHRDPGREERLGSAGTLVPNAEVRVVDPDTLEDVPTGEQGELWFRSPQLMKGYHNKPEATAEAITEDGWFRTGDIGRVDDGGYIFVEDRLKDMIISGGENIYSIEVERVLAEHEAVVEVAVIGVPDEKWGEVVKAVVVVESSEVSEKDLIAFARERLAAYKCPKSVEITDELPRNPTGKVLKKELRKPHWEGRERSTV</sequence>
<dbReference type="Pfam" id="PF13193">
    <property type="entry name" value="AMP-binding_C"/>
    <property type="match status" value="1"/>
</dbReference>
<proteinExistence type="inferred from homology"/>
<dbReference type="STRING" id="710421.Mycch_0686"/>
<dbReference type="SUPFAM" id="SSF56801">
    <property type="entry name" value="Acetyl-CoA synthetase-like"/>
    <property type="match status" value="1"/>
</dbReference>
<comment type="catalytic activity">
    <reaction evidence="4">
        <text>a long-chain fatty acid + ATP + CoA = a long-chain fatty acyl-CoA + AMP + diphosphate</text>
        <dbReference type="Rhea" id="RHEA:15421"/>
        <dbReference type="ChEBI" id="CHEBI:30616"/>
        <dbReference type="ChEBI" id="CHEBI:33019"/>
        <dbReference type="ChEBI" id="CHEBI:57287"/>
        <dbReference type="ChEBI" id="CHEBI:57560"/>
        <dbReference type="ChEBI" id="CHEBI:83139"/>
        <dbReference type="ChEBI" id="CHEBI:456215"/>
        <dbReference type="EC" id="6.2.1.3"/>
    </reaction>
</comment>
<dbReference type="PROSITE" id="PS00455">
    <property type="entry name" value="AMP_BINDING"/>
    <property type="match status" value="1"/>
</dbReference>
<evidence type="ECO:0000256" key="1">
    <source>
        <dbReference type="ARBA" id="ARBA00006432"/>
    </source>
</evidence>
<evidence type="ECO:0000256" key="3">
    <source>
        <dbReference type="ARBA" id="ARBA00026121"/>
    </source>
</evidence>
<dbReference type="AlphaFoldDB" id="I4BDZ7"/>
<name>I4BDZ7_MYCCN</name>
<protein>
    <recommendedName>
        <fullName evidence="5">Long-chain-fatty-acid--CoA ligase FadD13</fullName>
        <ecNumber evidence="3">6.2.1.3</ecNumber>
    </recommendedName>
    <alternativeName>
        <fullName evidence="6">Fatty acyl-CoA ligase</fullName>
    </alternativeName>
    <alternativeName>
        <fullName evidence="8">Fatty acyl-CoA synthetase</fullName>
    </alternativeName>
    <alternativeName>
        <fullName evidence="7">Very-long-chain fatty-acyl-CoA synthetase</fullName>
    </alternativeName>
</protein>
<dbReference type="Pfam" id="PF00501">
    <property type="entry name" value="AMP-binding"/>
    <property type="match status" value="1"/>
</dbReference>
<evidence type="ECO:0000256" key="6">
    <source>
        <dbReference type="ARBA" id="ARBA00076959"/>
    </source>
</evidence>
<evidence type="ECO:0000256" key="7">
    <source>
        <dbReference type="ARBA" id="ARBA00080667"/>
    </source>
</evidence>
<comment type="similarity">
    <text evidence="1">Belongs to the ATP-dependent AMP-binding enzyme family.</text>
</comment>
<keyword evidence="2 11" id="KW-0436">Ligase</keyword>
<evidence type="ECO:0000256" key="4">
    <source>
        <dbReference type="ARBA" id="ARBA00036813"/>
    </source>
</evidence>
<accession>I4BDZ7</accession>
<evidence type="ECO:0000256" key="5">
    <source>
        <dbReference type="ARBA" id="ARBA00069710"/>
    </source>
</evidence>
<dbReference type="GO" id="GO:0004467">
    <property type="term" value="F:long-chain fatty acid-CoA ligase activity"/>
    <property type="evidence" value="ECO:0007669"/>
    <property type="project" value="UniProtKB-EC"/>
</dbReference>
<dbReference type="PANTHER" id="PTHR24096">
    <property type="entry name" value="LONG-CHAIN-FATTY-ACID--COA LIGASE"/>
    <property type="match status" value="1"/>
</dbReference>
<evidence type="ECO:0000313" key="12">
    <source>
        <dbReference type="Proteomes" id="UP000006057"/>
    </source>
</evidence>
<dbReference type="Gene3D" id="3.40.50.12780">
    <property type="entry name" value="N-terminal domain of ligase-like"/>
    <property type="match status" value="1"/>
</dbReference>
<dbReference type="PANTHER" id="PTHR24096:SF267">
    <property type="entry name" value="MALONATE--COA LIGASE ACSF3, MITOCHONDRIAL"/>
    <property type="match status" value="1"/>
</dbReference>
<feature type="domain" description="AMP-dependent synthetase/ligase" evidence="9">
    <location>
        <begin position="36"/>
        <end position="398"/>
    </location>
</feature>
<dbReference type="InterPro" id="IPR020845">
    <property type="entry name" value="AMP-binding_CS"/>
</dbReference>
<dbReference type="InterPro" id="IPR042099">
    <property type="entry name" value="ANL_N_sf"/>
</dbReference>
<dbReference type="PATRIC" id="fig|710421.3.peg.685"/>
<dbReference type="FunFam" id="3.30.300.30:FF:000008">
    <property type="entry name" value="2,3-dihydroxybenzoate-AMP ligase"/>
    <property type="match status" value="1"/>
</dbReference>
<reference evidence="11 12" key="1">
    <citation type="submission" date="2012-06" db="EMBL/GenBank/DDBJ databases">
        <title>Complete sequence of chromosome of Mycobacterium chubuense NBB4.</title>
        <authorList>
            <consortium name="US DOE Joint Genome Institute"/>
            <person name="Lucas S."/>
            <person name="Han J."/>
            <person name="Lapidus A."/>
            <person name="Cheng J.-F."/>
            <person name="Goodwin L."/>
            <person name="Pitluck S."/>
            <person name="Peters L."/>
            <person name="Mikhailova N."/>
            <person name="Teshima H."/>
            <person name="Detter J.C."/>
            <person name="Han C."/>
            <person name="Tapia R."/>
            <person name="Land M."/>
            <person name="Hauser L."/>
            <person name="Kyrpides N."/>
            <person name="Ivanova N."/>
            <person name="Pagani I."/>
            <person name="Mattes T."/>
            <person name="Holmes A."/>
            <person name="Rutledge P."/>
            <person name="Paulsen I."/>
            <person name="Coleman N."/>
            <person name="Woyke T."/>
        </authorList>
    </citation>
    <scope>NUCLEOTIDE SEQUENCE [LARGE SCALE GENOMIC DNA]</scope>
    <source>
        <strain evidence="11 12">NBB4</strain>
    </source>
</reference>
<dbReference type="Proteomes" id="UP000006057">
    <property type="component" value="Chromosome"/>
</dbReference>
<dbReference type="InterPro" id="IPR000873">
    <property type="entry name" value="AMP-dep_synth/lig_dom"/>
</dbReference>
<organism evidence="11 12">
    <name type="scientific">Mycolicibacterium chubuense (strain NBB4)</name>
    <name type="common">Mycobacterium chubuense</name>
    <dbReference type="NCBI Taxonomy" id="710421"/>
    <lineage>
        <taxon>Bacteria</taxon>
        <taxon>Bacillati</taxon>
        <taxon>Actinomycetota</taxon>
        <taxon>Actinomycetes</taxon>
        <taxon>Mycobacteriales</taxon>
        <taxon>Mycobacteriaceae</taxon>
        <taxon>Mycolicibacterium</taxon>
    </lineage>
</organism>
<dbReference type="NCBIfam" id="NF004837">
    <property type="entry name" value="PRK06187.1"/>
    <property type="match status" value="1"/>
</dbReference>
<dbReference type="InterPro" id="IPR025110">
    <property type="entry name" value="AMP-bd_C"/>
</dbReference>
<dbReference type="eggNOG" id="COG0318">
    <property type="taxonomic scope" value="Bacteria"/>
</dbReference>
<dbReference type="EMBL" id="CP003053">
    <property type="protein sequence ID" value="AFM15504.1"/>
    <property type="molecule type" value="Genomic_DNA"/>
</dbReference>
<evidence type="ECO:0000259" key="9">
    <source>
        <dbReference type="Pfam" id="PF00501"/>
    </source>
</evidence>
<dbReference type="HOGENOM" id="CLU_000022_59_10_11"/>
<dbReference type="InterPro" id="IPR045851">
    <property type="entry name" value="AMP-bd_C_sf"/>
</dbReference>
<dbReference type="Gene3D" id="3.30.300.30">
    <property type="match status" value="1"/>
</dbReference>
<evidence type="ECO:0000256" key="2">
    <source>
        <dbReference type="ARBA" id="ARBA00022598"/>
    </source>
</evidence>
<evidence type="ECO:0000313" key="11">
    <source>
        <dbReference type="EMBL" id="AFM15504.1"/>
    </source>
</evidence>
<gene>
    <name evidence="11" type="ordered locus">Mycch_0686</name>
</gene>
<keyword evidence="12" id="KW-1185">Reference proteome</keyword>
<evidence type="ECO:0000256" key="8">
    <source>
        <dbReference type="ARBA" id="ARBA00083882"/>
    </source>
</evidence>
<evidence type="ECO:0000259" key="10">
    <source>
        <dbReference type="Pfam" id="PF13193"/>
    </source>
</evidence>
<dbReference type="EC" id="6.2.1.3" evidence="3"/>
<dbReference type="KEGG" id="mcb:Mycch_0686"/>
<feature type="domain" description="AMP-binding enzyme C-terminal" evidence="10">
    <location>
        <begin position="449"/>
        <end position="523"/>
    </location>
</feature>